<dbReference type="InterPro" id="IPR032720">
    <property type="entry name" value="Cys_rich_CWC"/>
</dbReference>
<keyword evidence="2" id="KW-1185">Reference proteome</keyword>
<dbReference type="EMBL" id="BMFF01000007">
    <property type="protein sequence ID" value="GGD09252.1"/>
    <property type="molecule type" value="Genomic_DNA"/>
</dbReference>
<name>A0ABQ1Q0B5_9GAMM</name>
<comment type="caution">
    <text evidence="1">The sequence shown here is derived from an EMBL/GenBank/DDBJ whole genome shotgun (WGS) entry which is preliminary data.</text>
</comment>
<dbReference type="RefSeq" id="WP_150278878.1">
    <property type="nucleotide sequence ID" value="NZ_BMFF01000007.1"/>
</dbReference>
<protein>
    <recommendedName>
        <fullName evidence="3">Cysteine-rich CWC</fullName>
    </recommendedName>
</protein>
<dbReference type="Proteomes" id="UP000638188">
    <property type="component" value="Unassembled WGS sequence"/>
</dbReference>
<reference evidence="2" key="1">
    <citation type="journal article" date="2019" name="Int. J. Syst. Evol. Microbiol.">
        <title>The Global Catalogue of Microorganisms (GCM) 10K type strain sequencing project: providing services to taxonomists for standard genome sequencing and annotation.</title>
        <authorList>
            <consortium name="The Broad Institute Genomics Platform"/>
            <consortium name="The Broad Institute Genome Sequencing Center for Infectious Disease"/>
            <person name="Wu L."/>
            <person name="Ma J."/>
        </authorList>
    </citation>
    <scope>NUCLEOTIDE SEQUENCE [LARGE SCALE GENOMIC DNA]</scope>
    <source>
        <strain evidence="2">CGMCC 1.12482</strain>
    </source>
</reference>
<gene>
    <name evidence="1" type="ORF">GCM10007418_30400</name>
</gene>
<evidence type="ECO:0000313" key="1">
    <source>
        <dbReference type="EMBL" id="GGD09252.1"/>
    </source>
</evidence>
<accession>A0ABQ1Q0B5</accession>
<sequence>MKTTSRLVCPLCGQANQCAYVASDVTVKCWCFAVPVSKQNLARVPADQIDKACLCPRCATAGANTAEADHSVRRAD</sequence>
<organism evidence="1 2">
    <name type="scientific">Halopseudomonas salina</name>
    <dbReference type="NCBI Taxonomy" id="1323744"/>
    <lineage>
        <taxon>Bacteria</taxon>
        <taxon>Pseudomonadati</taxon>
        <taxon>Pseudomonadota</taxon>
        <taxon>Gammaproteobacteria</taxon>
        <taxon>Pseudomonadales</taxon>
        <taxon>Pseudomonadaceae</taxon>
        <taxon>Halopseudomonas</taxon>
    </lineage>
</organism>
<evidence type="ECO:0008006" key="3">
    <source>
        <dbReference type="Google" id="ProtNLM"/>
    </source>
</evidence>
<proteinExistence type="predicted"/>
<evidence type="ECO:0000313" key="2">
    <source>
        <dbReference type="Proteomes" id="UP000638188"/>
    </source>
</evidence>
<dbReference type="Pfam" id="PF14375">
    <property type="entry name" value="Cys_rich_CWC"/>
    <property type="match status" value="1"/>
</dbReference>